<name>A0ACB8ZBK5_9ASTR</name>
<accession>A0ACB8ZBK5</accession>
<organism evidence="1 2">
    <name type="scientific">Smallanthus sonchifolius</name>
    <dbReference type="NCBI Taxonomy" id="185202"/>
    <lineage>
        <taxon>Eukaryota</taxon>
        <taxon>Viridiplantae</taxon>
        <taxon>Streptophyta</taxon>
        <taxon>Embryophyta</taxon>
        <taxon>Tracheophyta</taxon>
        <taxon>Spermatophyta</taxon>
        <taxon>Magnoliopsida</taxon>
        <taxon>eudicotyledons</taxon>
        <taxon>Gunneridae</taxon>
        <taxon>Pentapetalae</taxon>
        <taxon>asterids</taxon>
        <taxon>campanulids</taxon>
        <taxon>Asterales</taxon>
        <taxon>Asteraceae</taxon>
        <taxon>Asteroideae</taxon>
        <taxon>Heliantheae alliance</taxon>
        <taxon>Millerieae</taxon>
        <taxon>Smallanthus</taxon>
    </lineage>
</organism>
<reference evidence="2" key="1">
    <citation type="journal article" date="2022" name="Mol. Ecol. Resour.">
        <title>The genomes of chicory, endive, great burdock and yacon provide insights into Asteraceae palaeo-polyploidization history and plant inulin production.</title>
        <authorList>
            <person name="Fan W."/>
            <person name="Wang S."/>
            <person name="Wang H."/>
            <person name="Wang A."/>
            <person name="Jiang F."/>
            <person name="Liu H."/>
            <person name="Zhao H."/>
            <person name="Xu D."/>
            <person name="Zhang Y."/>
        </authorList>
    </citation>
    <scope>NUCLEOTIDE SEQUENCE [LARGE SCALE GENOMIC DNA]</scope>
    <source>
        <strain evidence="2">cv. Yunnan</strain>
    </source>
</reference>
<dbReference type="EMBL" id="CM042043">
    <property type="protein sequence ID" value="KAI3695136.1"/>
    <property type="molecule type" value="Genomic_DNA"/>
</dbReference>
<keyword evidence="2" id="KW-1185">Reference proteome</keyword>
<protein>
    <submittedName>
        <fullName evidence="1">Uncharacterized protein</fullName>
    </submittedName>
</protein>
<sequence length="202" mass="21599">MESDDGSSDGGDDEGGNDGAEGSDSEATEPDSSDSDDAPSQIDALFNIEEGEIDYADDWDDDEDVVIEIPKGDGEGEYELEDGDIFEFPSFDAPLDTGSVEQASNVEASTEASPVDPEPVDPEAPKETDMPSTSSKGPAPVWQKTSIIDKHGATGMILAREARSGKFEMFKPQVPKRVKDKHAVHPVTKKHLKEIGIQASAM</sequence>
<evidence type="ECO:0000313" key="2">
    <source>
        <dbReference type="Proteomes" id="UP001056120"/>
    </source>
</evidence>
<dbReference type="Proteomes" id="UP001056120">
    <property type="component" value="Linkage Group LG26"/>
</dbReference>
<proteinExistence type="predicted"/>
<gene>
    <name evidence="1" type="ORF">L1987_78124</name>
</gene>
<comment type="caution">
    <text evidence="1">The sequence shown here is derived from an EMBL/GenBank/DDBJ whole genome shotgun (WGS) entry which is preliminary data.</text>
</comment>
<evidence type="ECO:0000313" key="1">
    <source>
        <dbReference type="EMBL" id="KAI3695136.1"/>
    </source>
</evidence>
<reference evidence="1 2" key="2">
    <citation type="journal article" date="2022" name="Mol. Ecol. Resour.">
        <title>The genomes of chicory, endive, great burdock and yacon provide insights into Asteraceae paleo-polyploidization history and plant inulin production.</title>
        <authorList>
            <person name="Fan W."/>
            <person name="Wang S."/>
            <person name="Wang H."/>
            <person name="Wang A."/>
            <person name="Jiang F."/>
            <person name="Liu H."/>
            <person name="Zhao H."/>
            <person name="Xu D."/>
            <person name="Zhang Y."/>
        </authorList>
    </citation>
    <scope>NUCLEOTIDE SEQUENCE [LARGE SCALE GENOMIC DNA]</scope>
    <source>
        <strain evidence="2">cv. Yunnan</strain>
        <tissue evidence="1">Leaves</tissue>
    </source>
</reference>